<dbReference type="STRING" id="1169540.A0A0G4FI45"/>
<evidence type="ECO:0000313" key="3">
    <source>
        <dbReference type="Proteomes" id="UP000041254"/>
    </source>
</evidence>
<feature type="compositionally biased region" description="Polar residues" evidence="1">
    <location>
        <begin position="714"/>
        <end position="726"/>
    </location>
</feature>
<proteinExistence type="predicted"/>
<dbReference type="InParanoid" id="A0A0G4FI45"/>
<gene>
    <name evidence="2" type="ORF">Vbra_21293</name>
</gene>
<dbReference type="PANTHER" id="PTHR24216:SF65">
    <property type="entry name" value="PAXILLIN-LIKE PROTEIN 1"/>
    <property type="match status" value="1"/>
</dbReference>
<feature type="compositionally biased region" description="Basic residues" evidence="1">
    <location>
        <begin position="185"/>
        <end position="211"/>
    </location>
</feature>
<feature type="compositionally biased region" description="Low complexity" evidence="1">
    <location>
        <begin position="1464"/>
        <end position="1491"/>
    </location>
</feature>
<feature type="region of interest" description="Disordered" evidence="1">
    <location>
        <begin position="144"/>
        <end position="407"/>
    </location>
</feature>
<dbReference type="PANTHER" id="PTHR24216">
    <property type="entry name" value="PAXILLIN-RELATED"/>
    <property type="match status" value="1"/>
</dbReference>
<dbReference type="VEuPathDB" id="CryptoDB:Vbra_21293"/>
<accession>A0A0G4FI45</accession>
<evidence type="ECO:0000256" key="1">
    <source>
        <dbReference type="SAM" id="MobiDB-lite"/>
    </source>
</evidence>
<feature type="compositionally biased region" description="Basic and acidic residues" evidence="1">
    <location>
        <begin position="38"/>
        <end position="52"/>
    </location>
</feature>
<feature type="region of interest" description="Disordered" evidence="1">
    <location>
        <begin position="1461"/>
        <end position="1491"/>
    </location>
</feature>
<evidence type="ECO:0000313" key="2">
    <source>
        <dbReference type="EMBL" id="CEM13008.1"/>
    </source>
</evidence>
<protein>
    <submittedName>
        <fullName evidence="2">Uncharacterized protein</fullName>
    </submittedName>
</protein>
<feature type="compositionally biased region" description="Low complexity" evidence="1">
    <location>
        <begin position="273"/>
        <end position="305"/>
    </location>
</feature>
<feature type="compositionally biased region" description="Basic residues" evidence="1">
    <location>
        <begin position="704"/>
        <end position="713"/>
    </location>
</feature>
<feature type="region of interest" description="Disordered" evidence="1">
    <location>
        <begin position="607"/>
        <end position="672"/>
    </location>
</feature>
<feature type="compositionally biased region" description="Basic and acidic residues" evidence="1">
    <location>
        <begin position="361"/>
        <end position="371"/>
    </location>
</feature>
<feature type="region of interest" description="Disordered" evidence="1">
    <location>
        <begin position="38"/>
        <end position="59"/>
    </location>
</feature>
<dbReference type="EMBL" id="CDMY01000441">
    <property type="protein sequence ID" value="CEM13008.1"/>
    <property type="molecule type" value="Genomic_DNA"/>
</dbReference>
<name>A0A0G4FI45_VITBC</name>
<dbReference type="Proteomes" id="UP000041254">
    <property type="component" value="Unassembled WGS sequence"/>
</dbReference>
<reference evidence="2 3" key="1">
    <citation type="submission" date="2014-11" db="EMBL/GenBank/DDBJ databases">
        <authorList>
            <person name="Zhu J."/>
            <person name="Qi W."/>
            <person name="Song R."/>
        </authorList>
    </citation>
    <scope>NUCLEOTIDE SEQUENCE [LARGE SCALE GENOMIC DNA]</scope>
</reference>
<feature type="region of interest" description="Disordered" evidence="1">
    <location>
        <begin position="1"/>
        <end position="22"/>
    </location>
</feature>
<feature type="region of interest" description="Disordered" evidence="1">
    <location>
        <begin position="699"/>
        <end position="738"/>
    </location>
</feature>
<organism evidence="2 3">
    <name type="scientific">Vitrella brassicaformis (strain CCMP3155)</name>
    <dbReference type="NCBI Taxonomy" id="1169540"/>
    <lineage>
        <taxon>Eukaryota</taxon>
        <taxon>Sar</taxon>
        <taxon>Alveolata</taxon>
        <taxon>Colpodellida</taxon>
        <taxon>Vitrellaceae</taxon>
        <taxon>Vitrella</taxon>
    </lineage>
</organism>
<sequence length="2098" mass="227999">MNGHQEDCLNADDPALSDLDRRRLEVDAMNDARLREMMNGDAHEPPLYDGDGRVPGAGPRRRMVFLENDASPGCPPVSLRPRMSPSPTLPPDHSRLTLLPNPNRHNQPNGVAAYPHPQYYSRREEDIPRRMELDCVIRRTPPSLVPARAVRDDSNSSARYPSPNDSDRLPNGVNDRRRSPSSRSPLRRRSRPSRSPLRRRPASPRRERHLRPASNDQRGSSEERRARYRRGDRDCRPSRERGDLRRARRDDMHIEDGFGSQFPSPPPARAPRRPANPTAAAAGARAAPAGNAGGQPAPRAAEPIAAAPPAPSAAAAASRTKRPRDQQPVQNGLTSAAQGGEAVSVSHNGSAIDVDALDSVEPERKAQRKGDGGVGDARSAGSGVGSAGAAGSRRPGPHRENNTVSPEHIAALIETQRKKKYENSAAKGILDTVGSYVQNAAFTCRHALLAWGALADVVRRLGDKDGRAGDELTAALKRDDAYKVDLRRFTIKLLQHIPIPASGRPPPDHFSTPPESVAADAMQAEPSSVTAAELLQLAVAAQNLGEDEVIGLCVEQLEGSALIDQLSDSDVALLDDVVSSSGVDRAVAAKWTSAIDRRVESRLQAFERWKEESPSDVHMQPSDKTGDNAAAADSGTQHQPDGEGGTAPAAAAAAALKYEEQPAASRGRPDPDQLLDALATIGRRSSAATMASALQSIASTCRSRGLRRSRSQPRSRALSGSTTPSQRPRDPAAAPLPQDSRYLSMLEAAVDRVKPLVRDSLSSIGVVTKMVYAAAVVDPLMASASTVGLLTEASKVVINALKSSETANAALDVTDVEHLATAYTLAVGRSDRHIFLSCLSRLSDVSQEAATRGVIAGISLLSHDAIIEEKKNSVTQPDEGALLPELVDRLLDLSQRLRAACTTVPVLCAAIKCCVRVVKGTQEAVKRYTPPVVKVSPLDSSRAPRDNVAQLLADRRFQWLVADVNARVSQGEALQPFDLVSAMWAAASLPRLRDSGAVKAKAVDTNELASLFTVCLQALKRGGVGDFAAKDLYHLTWCIDVALDDLLKQDAEHKEANSVVELVVARMDVVIQLRDTQLLKMADALAGVFEKSQWTALHEATAGALGREFRARGLKALDTEGARQLLSTFLRLLNPFIDDIEDHTSLDGIVELLRDLVLVQPQPVSDEHVKILVKLAARRRALPGGDKTALSAHRSLLRALCERVTVLAGSTAARASIARACFEAGEPAAAPLVECAFKELNNPQAALDDTIALLQLLTLSEKPLGHEQLVAACQHAQRDANVSSQMIVDLYAVLLCHVVDPDSLDAKAVLLPFLEQWADGVREHIEGFIERERSDEGVSAMLARAKMAFDRLTATRSEPVITLVKYQHQGEGDSTKVIPVAVVEIAASRDDCSLPIGLAVDREEHLVTSCDGDQVTRTGARQLDVLLLQRAHMDVKTIAASQLDQLQQRIASWIPTSEHTPVRQTTAALAQQQPQATTTPPAQQAAAPTAAQQPSVSDLIQQSAVGVDGSALVDRLWLIVSHPTFVSQCNALSGEARAALRVMQDTAMTHLMQGTAGDVQRRFRCLIALLMTAPCRLSGSPDQSEYLSRVGEACKTLLEGMDDEEWLTCLREGLFVRFLRTRYCKNDFFASSLSRQFSSSLAKWLSELVRSADHTQLMSARQLLYELYARKLLPRLGLEALIMALEFVSKYQEKLLVNAELRFKDLVENKHSMLTQMIGERMAGSDTETVSISGLHCLLRRLHRLSLYRDRLTDACVSRLLKMPGDSFTGPEVSQLATVILHLKHADPRALFGCTGLMKKLSAERSQPYIVGVSKFFSEVGELPSGAALRKILDEAFSPAAGELSPMAIVTAWSAVGNCLLGICKKGGGGGGEPLKAEDFREELSSDPKFTSLASKVIEVLSRPDSPPPNGDLLQIAEACVKIRDAQCCRDVMREVCRRLWGKIESFSEAETSRLIAAILMMTIRGQHPEAVELLSSMLDLMPSTLGVALKWLYDDLLRPQVALQDGMDLLPSFMGRKELDAYSLSVVLSALAAIADGRRKQGGINHLDTQMLRDWRFRQLRDELRRRQHEWRGKNSTTKRIQDAEGILKPALSDRLL</sequence>
<feature type="compositionally biased region" description="Basic and acidic residues" evidence="1">
    <location>
        <begin position="219"/>
        <end position="256"/>
    </location>
</feature>
<keyword evidence="3" id="KW-1185">Reference proteome</keyword>
<feature type="region of interest" description="Disordered" evidence="1">
    <location>
        <begin position="83"/>
        <end position="115"/>
    </location>
</feature>
<feature type="compositionally biased region" description="Polar residues" evidence="1">
    <location>
        <begin position="327"/>
        <end position="337"/>
    </location>
</feature>